<dbReference type="InterPro" id="IPR002204">
    <property type="entry name" value="3-OH-isobutyrate_DH-rel_CS"/>
</dbReference>
<dbReference type="Gene3D" id="1.10.1040.10">
    <property type="entry name" value="N-(1-d-carboxylethyl)-l-norvaline Dehydrogenase, domain 2"/>
    <property type="match status" value="1"/>
</dbReference>
<evidence type="ECO:0000313" key="8">
    <source>
        <dbReference type="Proteomes" id="UP000244932"/>
    </source>
</evidence>
<keyword evidence="2 7" id="KW-0560">Oxidoreductase</keyword>
<dbReference type="GO" id="GO:0016054">
    <property type="term" value="P:organic acid catabolic process"/>
    <property type="evidence" value="ECO:0007669"/>
    <property type="project" value="UniProtKB-ARBA"/>
</dbReference>
<dbReference type="GO" id="GO:0051287">
    <property type="term" value="F:NAD binding"/>
    <property type="evidence" value="ECO:0007669"/>
    <property type="project" value="InterPro"/>
</dbReference>
<proteinExistence type="inferred from homology"/>
<evidence type="ECO:0000259" key="6">
    <source>
        <dbReference type="Pfam" id="PF14833"/>
    </source>
</evidence>
<comment type="similarity">
    <text evidence="1">Belongs to the HIBADH-related family.</text>
</comment>
<dbReference type="InterPro" id="IPR006115">
    <property type="entry name" value="6PGDH_NADP-bd"/>
</dbReference>
<gene>
    <name evidence="7" type="primary">garR_2</name>
    <name evidence="7" type="ORF">POI8812_01782</name>
</gene>
<evidence type="ECO:0000256" key="2">
    <source>
        <dbReference type="ARBA" id="ARBA00023002"/>
    </source>
</evidence>
<dbReference type="PANTHER" id="PTHR43060:SF15">
    <property type="entry name" value="3-HYDROXYISOBUTYRATE DEHYDROGENASE-LIKE 1, MITOCHONDRIAL-RELATED"/>
    <property type="match status" value="1"/>
</dbReference>
<reference evidence="7 8" key="1">
    <citation type="submission" date="2018-03" db="EMBL/GenBank/DDBJ databases">
        <authorList>
            <person name="Keele B.F."/>
        </authorList>
    </citation>
    <scope>NUCLEOTIDE SEQUENCE [LARGE SCALE GENOMIC DNA]</scope>
    <source>
        <strain evidence="7 8">CeCT 8812</strain>
    </source>
</reference>
<keyword evidence="3" id="KW-0520">NAD</keyword>
<evidence type="ECO:0000259" key="5">
    <source>
        <dbReference type="Pfam" id="PF03446"/>
    </source>
</evidence>
<dbReference type="InterPro" id="IPR015815">
    <property type="entry name" value="HIBADH-related"/>
</dbReference>
<dbReference type="PROSITE" id="PS00895">
    <property type="entry name" value="3_HYDROXYISOBUT_DH"/>
    <property type="match status" value="1"/>
</dbReference>
<accession>A0A2R8AB64</accession>
<feature type="active site" evidence="4">
    <location>
        <position position="163"/>
    </location>
</feature>
<feature type="domain" description="3-hydroxyisobutyrate dehydrogenase-like NAD-binding" evidence="6">
    <location>
        <begin position="157"/>
        <end position="274"/>
    </location>
</feature>
<protein>
    <submittedName>
        <fullName evidence="7">2-hydroxy-3-oxopropionate reductase</fullName>
        <ecNumber evidence="7">1.1.1.60</ecNumber>
    </submittedName>
</protein>
<dbReference type="Pfam" id="PF14833">
    <property type="entry name" value="NAD_binding_11"/>
    <property type="match status" value="1"/>
</dbReference>
<dbReference type="InterPro" id="IPR013328">
    <property type="entry name" value="6PGD_dom2"/>
</dbReference>
<dbReference type="Pfam" id="PF03446">
    <property type="entry name" value="NAD_binding_2"/>
    <property type="match status" value="1"/>
</dbReference>
<dbReference type="RefSeq" id="WP_108782166.1">
    <property type="nucleotide sequence ID" value="NZ_OMKW01000002.1"/>
</dbReference>
<dbReference type="InterPro" id="IPR008927">
    <property type="entry name" value="6-PGluconate_DH-like_C_sf"/>
</dbReference>
<evidence type="ECO:0000256" key="3">
    <source>
        <dbReference type="ARBA" id="ARBA00023027"/>
    </source>
</evidence>
<keyword evidence="8" id="KW-1185">Reference proteome</keyword>
<feature type="domain" description="6-phosphogluconate dehydrogenase NADP-binding" evidence="5">
    <location>
        <begin position="3"/>
        <end position="154"/>
    </location>
</feature>
<dbReference type="Gene3D" id="3.40.50.720">
    <property type="entry name" value="NAD(P)-binding Rossmann-like Domain"/>
    <property type="match status" value="1"/>
</dbReference>
<name>A0A2R8AB64_9RHOB</name>
<dbReference type="EMBL" id="OMKW01000002">
    <property type="protein sequence ID" value="SPF29472.1"/>
    <property type="molecule type" value="Genomic_DNA"/>
</dbReference>
<dbReference type="PANTHER" id="PTHR43060">
    <property type="entry name" value="3-HYDROXYISOBUTYRATE DEHYDROGENASE-LIKE 1, MITOCHONDRIAL-RELATED"/>
    <property type="match status" value="1"/>
</dbReference>
<evidence type="ECO:0000256" key="1">
    <source>
        <dbReference type="ARBA" id="ARBA00009080"/>
    </source>
</evidence>
<dbReference type="Proteomes" id="UP000244932">
    <property type="component" value="Unassembled WGS sequence"/>
</dbReference>
<organism evidence="7 8">
    <name type="scientific">Pontivivens insulae</name>
    <dbReference type="NCBI Taxonomy" id="1639689"/>
    <lineage>
        <taxon>Bacteria</taxon>
        <taxon>Pseudomonadati</taxon>
        <taxon>Pseudomonadota</taxon>
        <taxon>Alphaproteobacteria</taxon>
        <taxon>Rhodobacterales</taxon>
        <taxon>Paracoccaceae</taxon>
        <taxon>Pontivivens</taxon>
    </lineage>
</organism>
<dbReference type="SUPFAM" id="SSF48179">
    <property type="entry name" value="6-phosphogluconate dehydrogenase C-terminal domain-like"/>
    <property type="match status" value="1"/>
</dbReference>
<dbReference type="SUPFAM" id="SSF51735">
    <property type="entry name" value="NAD(P)-binding Rossmann-fold domains"/>
    <property type="match status" value="1"/>
</dbReference>
<dbReference type="InterPro" id="IPR029154">
    <property type="entry name" value="HIBADH-like_NADP-bd"/>
</dbReference>
<dbReference type="GO" id="GO:0050661">
    <property type="term" value="F:NADP binding"/>
    <property type="evidence" value="ECO:0007669"/>
    <property type="project" value="InterPro"/>
</dbReference>
<sequence>MTRIGIIGLGRMGTAMAHRFADQGADVIGWTRSGRRIEGVKSAPDLSTLVASSDMLVLSLFDDTAVAEMLDALLAEDLSGKLIVETSTVVPDVLREREQALIAAGARAVDAPISGGPELVLAGQCGIFIGGEAQTVQEAQARLTLLTERIFHVGPLGAGLVMKTINNAMIQAYFCGLNELLPLAKRAGLSLETAANILASGPAGTPMFADRLPRLLGEDDSVGCAIEAVAKDADVFRRVVETHGLPAPLLTLFGAQARAAVDAGLGGLDAARMATAAYENGAQD</sequence>
<dbReference type="AlphaFoldDB" id="A0A2R8AB64"/>
<evidence type="ECO:0000256" key="4">
    <source>
        <dbReference type="PIRSR" id="PIRSR000103-1"/>
    </source>
</evidence>
<dbReference type="OrthoDB" id="9812907at2"/>
<dbReference type="EC" id="1.1.1.60" evidence="7"/>
<dbReference type="InterPro" id="IPR036291">
    <property type="entry name" value="NAD(P)-bd_dom_sf"/>
</dbReference>
<dbReference type="GO" id="GO:0008679">
    <property type="term" value="F:2-hydroxy-3-oxopropionate reductase activity"/>
    <property type="evidence" value="ECO:0007669"/>
    <property type="project" value="UniProtKB-EC"/>
</dbReference>
<evidence type="ECO:0000313" key="7">
    <source>
        <dbReference type="EMBL" id="SPF29472.1"/>
    </source>
</evidence>
<dbReference type="PIRSF" id="PIRSF000103">
    <property type="entry name" value="HIBADH"/>
    <property type="match status" value="1"/>
</dbReference>